<protein>
    <submittedName>
        <fullName evidence="1">7344_t:CDS:1</fullName>
    </submittedName>
</protein>
<accession>A0ACA9JVP9</accession>
<name>A0ACA9JVP9_9GLOM</name>
<gene>
    <name evidence="1" type="ORF">DHETER_LOCUS102</name>
</gene>
<proteinExistence type="predicted"/>
<evidence type="ECO:0000313" key="1">
    <source>
        <dbReference type="EMBL" id="CAG8438764.1"/>
    </source>
</evidence>
<sequence length="798" mass="93621">MSRHYSYYRDYYGSFFRSTPPAPPRYQNIQNDRENDLVELFGTFGSIQTWNGYPLLFIMVCNIDYKSNSKDSGTGKVLEQLAEIQELIEKIDKHGGASPSKLESIKEILNEYKNLRLFHEEKKMSQLIDRIGEELRPRYIKNLKEFLKQLQNVTFQQRLILREICVNRIASFSDFADYINYFRDNRFQQSLDKLITGEKNDRISKARNISGSAEYDEFKQSSRQIEKSYNKTSNVNNETAKLLEENKKLKLEAARHQAALGNVVNFRWRDDDPNNSMQLIKDIEKLQRDLQSFTGVKGTQINQEAASELFKKYNCSTKFEDKAMKVVLAAVLQRRVLDLIYDISENFKRQIQPTNINLEDDQLEAGICSRTSELVPMITRFSEVNPGNDEHTRVLPIKLRQQIYAALSNRGFINQKDHSLVQQTLENLIKEMECYRKIESKDKNKQLVVKATSIIQQVLNIFCFRLNTQEPIPNIRFYESGEPIDIELMDGIWQGDVKDFEVEICSFPAIVIECEKRTRSTYNIRNRNKSIMINENNQSDKVLWPCYKNKVWTRVQKNFSNERKRPKCENVQEFSFPKRVKGELKDQKSEIGPSYKFENQYIPPLGFQQHIYFDNNINEGNLNQAKNLLLAGRVKKTDMQNQMSLRSNYNNRTQKTQDIPNMESRRFLEHKERNEMDLKSDDFIIKNSISSHSLNKKKTNKKNTTYKNGYCVNHSFKKKVQHAWGIESDEPSTIIVRYSKKYSVKKKSDNSSSCSLNSKEFNPWEPWANQQEFELALNKIDRYYQASNLIDNEILLDS</sequence>
<dbReference type="Proteomes" id="UP000789702">
    <property type="component" value="Unassembled WGS sequence"/>
</dbReference>
<comment type="caution">
    <text evidence="1">The sequence shown here is derived from an EMBL/GenBank/DDBJ whole genome shotgun (WGS) entry which is preliminary data.</text>
</comment>
<keyword evidence="2" id="KW-1185">Reference proteome</keyword>
<dbReference type="EMBL" id="CAJVPU010000041">
    <property type="protein sequence ID" value="CAG8438764.1"/>
    <property type="molecule type" value="Genomic_DNA"/>
</dbReference>
<evidence type="ECO:0000313" key="2">
    <source>
        <dbReference type="Proteomes" id="UP000789702"/>
    </source>
</evidence>
<organism evidence="1 2">
    <name type="scientific">Dentiscutata heterogama</name>
    <dbReference type="NCBI Taxonomy" id="1316150"/>
    <lineage>
        <taxon>Eukaryota</taxon>
        <taxon>Fungi</taxon>
        <taxon>Fungi incertae sedis</taxon>
        <taxon>Mucoromycota</taxon>
        <taxon>Glomeromycotina</taxon>
        <taxon>Glomeromycetes</taxon>
        <taxon>Diversisporales</taxon>
        <taxon>Gigasporaceae</taxon>
        <taxon>Dentiscutata</taxon>
    </lineage>
</organism>
<reference evidence="1" key="1">
    <citation type="submission" date="2021-06" db="EMBL/GenBank/DDBJ databases">
        <authorList>
            <person name="Kallberg Y."/>
            <person name="Tangrot J."/>
            <person name="Rosling A."/>
        </authorList>
    </citation>
    <scope>NUCLEOTIDE SEQUENCE</scope>
    <source>
        <strain evidence="1">IL203A</strain>
    </source>
</reference>